<dbReference type="SMART" id="SM00220">
    <property type="entry name" value="S_TKc"/>
    <property type="match status" value="1"/>
</dbReference>
<dbReference type="EMBL" id="MPUH01000078">
    <property type="protein sequence ID" value="OMJ91587.1"/>
    <property type="molecule type" value="Genomic_DNA"/>
</dbReference>
<dbReference type="PANTHER" id="PTHR24345:SF0">
    <property type="entry name" value="CELL CYCLE SERINE_THREONINE-PROTEIN KINASE CDC5_MSD2"/>
    <property type="match status" value="1"/>
</dbReference>
<dbReference type="InterPro" id="IPR017441">
    <property type="entry name" value="Protein_kinase_ATP_BS"/>
</dbReference>
<keyword evidence="3" id="KW-0677">Repeat</keyword>
<dbReference type="CDD" id="cd13118">
    <property type="entry name" value="POLO_box_1"/>
    <property type="match status" value="1"/>
</dbReference>
<dbReference type="CDD" id="cd14099">
    <property type="entry name" value="STKc_PLK"/>
    <property type="match status" value="1"/>
</dbReference>
<evidence type="ECO:0000256" key="6">
    <source>
        <dbReference type="ARBA" id="ARBA00022840"/>
    </source>
</evidence>
<keyword evidence="13" id="KW-1185">Reference proteome</keyword>
<dbReference type="Gene3D" id="3.30.200.20">
    <property type="entry name" value="Phosphorylase Kinase, domain 1"/>
    <property type="match status" value="1"/>
</dbReference>
<feature type="domain" description="POLO box" evidence="11">
    <location>
        <begin position="391"/>
        <end position="474"/>
    </location>
</feature>
<dbReference type="InterPro" id="IPR033695">
    <property type="entry name" value="POLO_box_2"/>
</dbReference>
<evidence type="ECO:0000256" key="9">
    <source>
        <dbReference type="SAM" id="MobiDB-lite"/>
    </source>
</evidence>
<feature type="domain" description="POLO box" evidence="11">
    <location>
        <begin position="487"/>
        <end position="567"/>
    </location>
</feature>
<dbReference type="FunFam" id="1.10.510.10:FF:001669">
    <property type="entry name" value="Serine/threonine-protein kinase"/>
    <property type="match status" value="1"/>
</dbReference>
<dbReference type="InterPro" id="IPR033701">
    <property type="entry name" value="POLO_box_1"/>
</dbReference>
<dbReference type="InterPro" id="IPR011009">
    <property type="entry name" value="Kinase-like_dom_sf"/>
</dbReference>
<comment type="caution">
    <text evidence="12">The sequence shown here is derived from an EMBL/GenBank/DDBJ whole genome shotgun (WGS) entry which is preliminary data.</text>
</comment>
<name>A0A1R2CRG6_9CILI</name>
<dbReference type="PROSITE" id="PS00108">
    <property type="entry name" value="PROTEIN_KINASE_ST"/>
    <property type="match status" value="1"/>
</dbReference>
<dbReference type="CDD" id="cd13117">
    <property type="entry name" value="POLO_box_2"/>
    <property type="match status" value="1"/>
</dbReference>
<protein>
    <recommendedName>
        <fullName evidence="8">Serine/threonine-protein kinase PLK</fullName>
        <ecNumber evidence="8">2.7.11.21</ecNumber>
    </recommendedName>
    <alternativeName>
        <fullName evidence="8">Polo-like kinase</fullName>
    </alternativeName>
</protein>
<dbReference type="FunFam" id="3.30.1120.30:FF:000013">
    <property type="entry name" value="Serine/threonine-protein kinase PLK"/>
    <property type="match status" value="1"/>
</dbReference>
<dbReference type="InterPro" id="IPR000959">
    <property type="entry name" value="POLO_box_dom"/>
</dbReference>
<dbReference type="PANTHER" id="PTHR24345">
    <property type="entry name" value="SERINE/THREONINE-PROTEIN KINASE PLK"/>
    <property type="match status" value="1"/>
</dbReference>
<dbReference type="GO" id="GO:0005634">
    <property type="term" value="C:nucleus"/>
    <property type="evidence" value="ECO:0007669"/>
    <property type="project" value="TreeGrafter"/>
</dbReference>
<feature type="domain" description="Protein kinase" evidence="10">
    <location>
        <begin position="24"/>
        <end position="279"/>
    </location>
</feature>
<feature type="compositionally biased region" description="Low complexity" evidence="9">
    <location>
        <begin position="361"/>
        <end position="370"/>
    </location>
</feature>
<dbReference type="Gene3D" id="1.10.510.10">
    <property type="entry name" value="Transferase(Phosphotransferase) domain 1"/>
    <property type="match status" value="1"/>
</dbReference>
<evidence type="ECO:0000313" key="12">
    <source>
        <dbReference type="EMBL" id="OMJ91587.1"/>
    </source>
</evidence>
<comment type="catalytic activity">
    <reaction evidence="8">
        <text>L-threonyl-[protein] + ATP = O-phospho-L-threonyl-[protein] + ADP + H(+)</text>
        <dbReference type="Rhea" id="RHEA:46608"/>
        <dbReference type="Rhea" id="RHEA-COMP:11060"/>
        <dbReference type="Rhea" id="RHEA-COMP:11605"/>
        <dbReference type="ChEBI" id="CHEBI:15378"/>
        <dbReference type="ChEBI" id="CHEBI:30013"/>
        <dbReference type="ChEBI" id="CHEBI:30616"/>
        <dbReference type="ChEBI" id="CHEBI:61977"/>
        <dbReference type="ChEBI" id="CHEBI:456216"/>
        <dbReference type="EC" id="2.7.11.21"/>
    </reaction>
</comment>
<dbReference type="FunFam" id="3.30.200.20:FF:000091">
    <property type="entry name" value="Serine/threonine-protein kinase PLK"/>
    <property type="match status" value="1"/>
</dbReference>
<feature type="compositionally biased region" description="Basic and acidic residues" evidence="9">
    <location>
        <begin position="336"/>
        <end position="360"/>
    </location>
</feature>
<dbReference type="Proteomes" id="UP000187209">
    <property type="component" value="Unassembled WGS sequence"/>
</dbReference>
<feature type="compositionally biased region" description="Polar residues" evidence="9">
    <location>
        <begin position="304"/>
        <end position="315"/>
    </location>
</feature>
<dbReference type="OrthoDB" id="408964at2759"/>
<keyword evidence="5 8" id="KW-0418">Kinase</keyword>
<dbReference type="InterPro" id="IPR036947">
    <property type="entry name" value="POLO_box_dom_sf"/>
</dbReference>
<feature type="region of interest" description="Disordered" evidence="9">
    <location>
        <begin position="304"/>
        <end position="376"/>
    </location>
</feature>
<reference evidence="12 13" key="1">
    <citation type="submission" date="2016-11" db="EMBL/GenBank/DDBJ databases">
        <title>The macronuclear genome of Stentor coeruleus: a giant cell with tiny introns.</title>
        <authorList>
            <person name="Slabodnick M."/>
            <person name="Ruby J.G."/>
            <person name="Reiff S.B."/>
            <person name="Swart E.C."/>
            <person name="Gosai S."/>
            <person name="Prabakaran S."/>
            <person name="Witkowska E."/>
            <person name="Larue G.E."/>
            <person name="Fisher S."/>
            <person name="Freeman R.M."/>
            <person name="Gunawardena J."/>
            <person name="Chu W."/>
            <person name="Stover N.A."/>
            <person name="Gregory B.D."/>
            <person name="Nowacki M."/>
            <person name="Derisi J."/>
            <person name="Roy S.W."/>
            <person name="Marshall W.F."/>
            <person name="Sood P."/>
        </authorList>
    </citation>
    <scope>NUCLEOTIDE SEQUENCE [LARGE SCALE GENOMIC DNA]</scope>
    <source>
        <strain evidence="12">WM001</strain>
    </source>
</reference>
<proteinExistence type="inferred from homology"/>
<evidence type="ECO:0000256" key="4">
    <source>
        <dbReference type="ARBA" id="ARBA00022741"/>
    </source>
</evidence>
<dbReference type="GO" id="GO:0005524">
    <property type="term" value="F:ATP binding"/>
    <property type="evidence" value="ECO:0007669"/>
    <property type="project" value="UniProtKB-UniRule"/>
</dbReference>
<evidence type="ECO:0000256" key="5">
    <source>
        <dbReference type="ARBA" id="ARBA00022777"/>
    </source>
</evidence>
<dbReference type="AlphaFoldDB" id="A0A1R2CRG6"/>
<evidence type="ECO:0000256" key="1">
    <source>
        <dbReference type="ARBA" id="ARBA00022527"/>
    </source>
</evidence>
<dbReference type="SUPFAM" id="SSF82615">
    <property type="entry name" value="Polo-box domain"/>
    <property type="match status" value="2"/>
</dbReference>
<evidence type="ECO:0000256" key="3">
    <source>
        <dbReference type="ARBA" id="ARBA00022737"/>
    </source>
</evidence>
<dbReference type="SUPFAM" id="SSF56112">
    <property type="entry name" value="Protein kinase-like (PK-like)"/>
    <property type="match status" value="1"/>
</dbReference>
<gene>
    <name evidence="12" type="ORF">SteCoe_5845</name>
</gene>
<accession>A0A1R2CRG6</accession>
<evidence type="ECO:0000256" key="2">
    <source>
        <dbReference type="ARBA" id="ARBA00022679"/>
    </source>
</evidence>
<keyword evidence="1 8" id="KW-0723">Serine/threonine-protein kinase</keyword>
<dbReference type="InterPro" id="IPR000719">
    <property type="entry name" value="Prot_kinase_dom"/>
</dbReference>
<keyword evidence="6 7" id="KW-0067">ATP-binding</keyword>
<evidence type="ECO:0000313" key="13">
    <source>
        <dbReference type="Proteomes" id="UP000187209"/>
    </source>
</evidence>
<keyword evidence="2 8" id="KW-0808">Transferase</keyword>
<dbReference type="Gene3D" id="3.30.1120.30">
    <property type="entry name" value="POLO box domain"/>
    <property type="match status" value="2"/>
</dbReference>
<dbReference type="PROSITE" id="PS50011">
    <property type="entry name" value="PROTEIN_KINASE_DOM"/>
    <property type="match status" value="1"/>
</dbReference>
<evidence type="ECO:0000259" key="10">
    <source>
        <dbReference type="PROSITE" id="PS50011"/>
    </source>
</evidence>
<comment type="similarity">
    <text evidence="8">Belongs to the protein kinase superfamily. Ser/Thr protein kinase family. CDC5/Polo subfamily.</text>
</comment>
<dbReference type="Pfam" id="PF00659">
    <property type="entry name" value="POLO_box"/>
    <property type="match status" value="2"/>
</dbReference>
<dbReference type="GO" id="GO:0004674">
    <property type="term" value="F:protein serine/threonine kinase activity"/>
    <property type="evidence" value="ECO:0007669"/>
    <property type="project" value="UniProtKB-KW"/>
</dbReference>
<dbReference type="Pfam" id="PF00069">
    <property type="entry name" value="Pkinase"/>
    <property type="match status" value="1"/>
</dbReference>
<evidence type="ECO:0000256" key="7">
    <source>
        <dbReference type="PROSITE-ProRule" id="PRU10141"/>
    </source>
</evidence>
<evidence type="ECO:0000256" key="8">
    <source>
        <dbReference type="RuleBase" id="RU361162"/>
    </source>
</evidence>
<evidence type="ECO:0000259" key="11">
    <source>
        <dbReference type="PROSITE" id="PS50078"/>
    </source>
</evidence>
<dbReference type="PROSITE" id="PS00107">
    <property type="entry name" value="PROTEIN_KINASE_ATP"/>
    <property type="match status" value="1"/>
</dbReference>
<organism evidence="12 13">
    <name type="scientific">Stentor coeruleus</name>
    <dbReference type="NCBI Taxonomy" id="5963"/>
    <lineage>
        <taxon>Eukaryota</taxon>
        <taxon>Sar</taxon>
        <taxon>Alveolata</taxon>
        <taxon>Ciliophora</taxon>
        <taxon>Postciliodesmatophora</taxon>
        <taxon>Heterotrichea</taxon>
        <taxon>Heterotrichida</taxon>
        <taxon>Stentoridae</taxon>
        <taxon>Stentor</taxon>
    </lineage>
</organism>
<dbReference type="InterPro" id="IPR008271">
    <property type="entry name" value="Ser/Thr_kinase_AS"/>
</dbReference>
<dbReference type="EC" id="2.7.11.21" evidence="8"/>
<sequence length="581" mass="65978">MSADGQIVEEKITKVNGETAIKRYSKGRFLGKGGFAKVYEFMCIDTKQITAGKILEKAALTKARARQKLMSEIKIHRSLHHTNIVRFEHFFEDDNNVYIMLELCTNQSLNDLVRRRKRLIELEVQCYLMQVLSALKYMHSHRVIHRDIKLGNIFLSEKMEIKMGDFGLAAKLEFEGERKRTICGTPNYIAPEILEGRTGHSYEVDVWSFGVLMYTMLIGKPPFETNDVKTTYKRIKMNAYTFPENVNISDEAKDLISRILVTDPAERPTIDDMMNHLFFTKNGIPKLLPTSTLAVPPSSSYMRQFEKSANNSARPQSRGRDDPLNKPSRSSSQQHGSEEEKKDTGRFTPKDVRRTRERSDSAGSASGSGSNTKKVATSSAYTLTPDGPTIWVKKWVDYSNKYGLGYMLSNGSPGVFFNDSTKIVGDPSNLNIQYLARTAANTEEEMTTHTLAAYPSELQKKVTLLQHFRKHLAIQDQINDVQTPLTFIKKWLTTSHAIIFRLSNKVVQVYFQDKSEIMLCSGTKQVVYIDKRGTIAVFPLATAMESGNKEMTKRLRYTKEILTNMLQPTDAKQPNSPRIIS</sequence>
<keyword evidence="4 7" id="KW-0547">Nucleotide-binding</keyword>
<feature type="binding site" evidence="7">
    <location>
        <position position="53"/>
    </location>
    <ligand>
        <name>ATP</name>
        <dbReference type="ChEBI" id="CHEBI:30616"/>
    </ligand>
</feature>
<dbReference type="PROSITE" id="PS50078">
    <property type="entry name" value="POLO_BOX"/>
    <property type="match status" value="2"/>
</dbReference>